<dbReference type="GO" id="GO:0022857">
    <property type="term" value="F:transmembrane transporter activity"/>
    <property type="evidence" value="ECO:0007669"/>
    <property type="project" value="UniProtKB-UniRule"/>
</dbReference>
<evidence type="ECO:0000256" key="7">
    <source>
        <dbReference type="RuleBase" id="RU369079"/>
    </source>
</evidence>
<comment type="subcellular location">
    <subcellularLocation>
        <location evidence="1 7">Cell inner membrane</location>
        <topology evidence="1 7">Multi-pass membrane protein</topology>
    </subcellularLocation>
</comment>
<keyword evidence="2" id="KW-1003">Cell membrane</keyword>
<evidence type="ECO:0000313" key="9">
    <source>
        <dbReference type="EMBL" id="QIB33058.1"/>
    </source>
</evidence>
<keyword evidence="5 7" id="KW-1133">Transmembrane helix</keyword>
<dbReference type="PIRSF" id="PIRSF006066">
    <property type="entry name" value="HI0050"/>
    <property type="match status" value="1"/>
</dbReference>
<evidence type="ECO:0000259" key="8">
    <source>
        <dbReference type="Pfam" id="PF06808"/>
    </source>
</evidence>
<gene>
    <name evidence="9" type="ORF">G3A50_04525</name>
</gene>
<dbReference type="GO" id="GO:0005886">
    <property type="term" value="C:plasma membrane"/>
    <property type="evidence" value="ECO:0007669"/>
    <property type="project" value="UniProtKB-SubCell"/>
</dbReference>
<feature type="transmembrane region" description="Helical" evidence="7">
    <location>
        <begin position="418"/>
        <end position="440"/>
    </location>
</feature>
<feature type="transmembrane region" description="Helical" evidence="7">
    <location>
        <begin position="12"/>
        <end position="37"/>
    </location>
</feature>
<comment type="function">
    <text evidence="7">Part of the tripartite ATP-independent periplasmic (TRAP) transport system.</text>
</comment>
<keyword evidence="4 7" id="KW-0812">Transmembrane</keyword>
<evidence type="ECO:0000256" key="5">
    <source>
        <dbReference type="ARBA" id="ARBA00022989"/>
    </source>
</evidence>
<feature type="domain" description="TRAP C4-dicarboxylate transport system permease DctM subunit" evidence="8">
    <location>
        <begin position="12"/>
        <end position="435"/>
    </location>
</feature>
<evidence type="ECO:0000313" key="10">
    <source>
        <dbReference type="Proteomes" id="UP000464751"/>
    </source>
</evidence>
<dbReference type="KEGG" id="apra:G3A50_04525"/>
<comment type="similarity">
    <text evidence="7">Belongs to the TRAP transporter large permease family.</text>
</comment>
<keyword evidence="7" id="KW-0813">Transport</keyword>
<dbReference type="Pfam" id="PF06808">
    <property type="entry name" value="DctM"/>
    <property type="match status" value="1"/>
</dbReference>
<feature type="transmembrane region" description="Helical" evidence="7">
    <location>
        <begin position="332"/>
        <end position="359"/>
    </location>
</feature>
<name>A0A6P1YI95_9HYPH</name>
<reference evidence="9 10" key="1">
    <citation type="submission" date="2020-02" db="EMBL/GenBank/DDBJ databases">
        <authorList>
            <person name="Li G."/>
        </authorList>
    </citation>
    <scope>NUCLEOTIDE SEQUENCE [LARGE SCALE GENOMIC DNA]</scope>
    <source>
        <strain evidence="9 10">DSM 102029</strain>
    </source>
</reference>
<organism evidence="9 10">
    <name type="scientific">Ancylobacter pratisalsi</name>
    <dbReference type="NCBI Taxonomy" id="1745854"/>
    <lineage>
        <taxon>Bacteria</taxon>
        <taxon>Pseudomonadati</taxon>
        <taxon>Pseudomonadota</taxon>
        <taxon>Alphaproteobacteria</taxon>
        <taxon>Hyphomicrobiales</taxon>
        <taxon>Xanthobacteraceae</taxon>
        <taxon>Ancylobacter</taxon>
    </lineage>
</organism>
<proteinExistence type="inferred from homology"/>
<dbReference type="InterPro" id="IPR010656">
    <property type="entry name" value="DctM"/>
</dbReference>
<dbReference type="AlphaFoldDB" id="A0A6P1YI95"/>
<comment type="subunit">
    <text evidence="7">The complex comprises the extracytoplasmic solute receptor protein and the two transmembrane proteins.</text>
</comment>
<dbReference type="InterPro" id="IPR004681">
    <property type="entry name" value="TRAP_DctM"/>
</dbReference>
<feature type="transmembrane region" description="Helical" evidence="7">
    <location>
        <begin position="146"/>
        <end position="170"/>
    </location>
</feature>
<sequence>MFSHGVMPPLMFGGMICFMLAGFPVAFSLVAVGLFFGTVGILTDHFHPSFLQALPFRFYGIISNDLLLAIPFFTFMGAVLERCGLAEDLLEGTGKLFGKLPGGLAYAVILVGAVLGAITGTVAASVIAMGVISLPVMMRYGYDQKLATGVIAASGTIAQLIPPSLVLIVLAEQLGRSVGDMYLGAIGPSILQVVLFLTYIFVLSIFKPKLMPPLPREAIGQSGWPVIKQVLRGMIPSIVLIGLVLGTLALGLATPTEAGAMGAVGAIVLAAAHRRLTWDLLRQAMNSTMRLTAMVVFILIGATCFSLVFQGMDGALWIEHLLSQLPGGRLGFLIFVNIFVFFIAFFLDFFEIAFIIVPLLVPVAQKLDINLIWFGVLLCANMQTSFMHPPFGFALFYLRGIAPPSIRTSQIYKGAIPWLFIQLTVVAVVTLWPEIVTYWLDSGPKVDPSTIELNIPQFAPPPLDMGPPQF</sequence>
<keyword evidence="3 7" id="KW-0997">Cell inner membrane</keyword>
<protein>
    <recommendedName>
        <fullName evidence="7">TRAP transporter large permease protein</fullName>
    </recommendedName>
</protein>
<dbReference type="Proteomes" id="UP000464751">
    <property type="component" value="Chromosome"/>
</dbReference>
<evidence type="ECO:0000256" key="2">
    <source>
        <dbReference type="ARBA" id="ARBA00022475"/>
    </source>
</evidence>
<dbReference type="EMBL" id="CP048630">
    <property type="protein sequence ID" value="QIB33058.1"/>
    <property type="molecule type" value="Genomic_DNA"/>
</dbReference>
<feature type="transmembrane region" description="Helical" evidence="7">
    <location>
        <begin position="182"/>
        <end position="206"/>
    </location>
</feature>
<dbReference type="PANTHER" id="PTHR33362:SF7">
    <property type="entry name" value="SLL1103 PROTEIN"/>
    <property type="match status" value="1"/>
</dbReference>
<keyword evidence="6 7" id="KW-0472">Membrane</keyword>
<feature type="transmembrane region" description="Helical" evidence="7">
    <location>
        <begin position="288"/>
        <end position="312"/>
    </location>
</feature>
<feature type="transmembrane region" description="Helical" evidence="7">
    <location>
        <begin position="371"/>
        <end position="398"/>
    </location>
</feature>
<feature type="transmembrane region" description="Helical" evidence="7">
    <location>
        <begin position="230"/>
        <end position="252"/>
    </location>
</feature>
<dbReference type="PANTHER" id="PTHR33362">
    <property type="entry name" value="SIALIC ACID TRAP TRANSPORTER PERMEASE PROTEIN SIAT-RELATED"/>
    <property type="match status" value="1"/>
</dbReference>
<dbReference type="NCBIfam" id="TIGR00786">
    <property type="entry name" value="dctM"/>
    <property type="match status" value="1"/>
</dbReference>
<keyword evidence="10" id="KW-1185">Reference proteome</keyword>
<feature type="transmembrane region" description="Helical" evidence="7">
    <location>
        <begin position="58"/>
        <end position="80"/>
    </location>
</feature>
<evidence type="ECO:0000256" key="3">
    <source>
        <dbReference type="ARBA" id="ARBA00022519"/>
    </source>
</evidence>
<evidence type="ECO:0000256" key="4">
    <source>
        <dbReference type="ARBA" id="ARBA00022692"/>
    </source>
</evidence>
<accession>A0A6P1YI95</accession>
<dbReference type="RefSeq" id="WP_163074150.1">
    <property type="nucleotide sequence ID" value="NZ_CP048630.1"/>
</dbReference>
<feature type="transmembrane region" description="Helical" evidence="7">
    <location>
        <begin position="258"/>
        <end position="276"/>
    </location>
</feature>
<evidence type="ECO:0000256" key="6">
    <source>
        <dbReference type="ARBA" id="ARBA00023136"/>
    </source>
</evidence>
<feature type="transmembrane region" description="Helical" evidence="7">
    <location>
        <begin position="104"/>
        <end position="134"/>
    </location>
</feature>
<evidence type="ECO:0000256" key="1">
    <source>
        <dbReference type="ARBA" id="ARBA00004429"/>
    </source>
</evidence>